<evidence type="ECO:0000313" key="2">
    <source>
        <dbReference type="EMBL" id="OUO57005.1"/>
    </source>
</evidence>
<evidence type="ECO:0000313" key="3">
    <source>
        <dbReference type="Proteomes" id="UP000196368"/>
    </source>
</evidence>
<feature type="signal peptide" evidence="1">
    <location>
        <begin position="1"/>
        <end position="19"/>
    </location>
</feature>
<feature type="chain" id="PRO_5013368375" description="SRCR domain-containing protein" evidence="1">
    <location>
        <begin position="20"/>
        <end position="355"/>
    </location>
</feature>
<dbReference type="AlphaFoldDB" id="A0A1Y4DDR0"/>
<accession>A0A1Y4DDR0</accession>
<evidence type="ECO:0000256" key="1">
    <source>
        <dbReference type="SAM" id="SignalP"/>
    </source>
</evidence>
<keyword evidence="1" id="KW-0732">Signal</keyword>
<dbReference type="EMBL" id="NFJD01000002">
    <property type="protein sequence ID" value="OUO57005.1"/>
    <property type="molecule type" value="Genomic_DNA"/>
</dbReference>
<gene>
    <name evidence="2" type="ORF">B5F75_03930</name>
</gene>
<protein>
    <recommendedName>
        <fullName evidence="4">SRCR domain-containing protein</fullName>
    </recommendedName>
</protein>
<evidence type="ECO:0008006" key="4">
    <source>
        <dbReference type="Google" id="ProtNLM"/>
    </source>
</evidence>
<sequence>MKKLISLLSVFFLSTAGYAANKIEMVTYFPVPYVAYSRVQVDKILDIGLTNVCNMSLGCTESGNAGLRPLHVQDAYLETGSLDLTRALAVRSNNVSLGANAGEANIDFNDSLRIKNLNDGYSLETSQLTVDALKLFPNRIVNNFPSCAATGADGAPQVSWQKLKIKDKEETFLVCGTPQQVDCSNADYRKDHKSECCPQMPVSDSVCYKDCYGVSWGPLGGTVETALGSDWIARSCSRKAENGSHRRCSGEAGDWDALYGEYSCWKSTAYALTKGFTFAIYGTGTGFSNCVEQLPIACVEESDAGQTCIVFDGDAWIACEWKTGGGLVSATYNGGVGMWKCQIDTSIVTRCKNGW</sequence>
<organism evidence="2 3">
    <name type="scientific">Candidatus Avelusimicrobium gallicola</name>
    <dbReference type="NCBI Taxonomy" id="2562704"/>
    <lineage>
        <taxon>Bacteria</taxon>
        <taxon>Pseudomonadati</taxon>
        <taxon>Elusimicrobiota</taxon>
        <taxon>Elusimicrobia</taxon>
        <taxon>Elusimicrobiales</taxon>
        <taxon>Elusimicrobiaceae</taxon>
        <taxon>Candidatus Avelusimicrobium</taxon>
    </lineage>
</organism>
<dbReference type="Proteomes" id="UP000196368">
    <property type="component" value="Unassembled WGS sequence"/>
</dbReference>
<comment type="caution">
    <text evidence="2">The sequence shown here is derived from an EMBL/GenBank/DDBJ whole genome shotgun (WGS) entry which is preliminary data.</text>
</comment>
<dbReference type="RefSeq" id="WP_087288156.1">
    <property type="nucleotide sequence ID" value="NZ_NFJD01000002.1"/>
</dbReference>
<name>A0A1Y4DDR0_9BACT</name>
<proteinExistence type="predicted"/>
<reference evidence="3" key="1">
    <citation type="submission" date="2017-04" db="EMBL/GenBank/DDBJ databases">
        <title>Function of individual gut microbiota members based on whole genome sequencing of pure cultures obtained from chicken caecum.</title>
        <authorList>
            <person name="Medvecky M."/>
            <person name="Cejkova D."/>
            <person name="Polansky O."/>
            <person name="Karasova D."/>
            <person name="Kubasova T."/>
            <person name="Cizek A."/>
            <person name="Rychlik I."/>
        </authorList>
    </citation>
    <scope>NUCLEOTIDE SEQUENCE [LARGE SCALE GENOMIC DNA]</scope>
    <source>
        <strain evidence="3">An273</strain>
    </source>
</reference>
<keyword evidence="3" id="KW-1185">Reference proteome</keyword>